<dbReference type="InterPro" id="IPR055166">
    <property type="entry name" value="Transc_reg_Sar_Rot_HTH"/>
</dbReference>
<keyword evidence="3" id="KW-0238">DNA-binding</keyword>
<evidence type="ECO:0000313" key="9">
    <source>
        <dbReference type="EMBL" id="TDM03623.1"/>
    </source>
</evidence>
<protein>
    <recommendedName>
        <fullName evidence="6">HTH-type transcriptional regulator SarZ</fullName>
    </recommendedName>
    <alternativeName>
        <fullName evidence="7">Staphylococcal accessory regulator Z</fullName>
    </alternativeName>
</protein>
<evidence type="ECO:0000313" key="10">
    <source>
        <dbReference type="Proteomes" id="UP000295280"/>
    </source>
</evidence>
<name>A0A9Q8FQ49_9STAP</name>
<evidence type="ECO:0000256" key="6">
    <source>
        <dbReference type="ARBA" id="ARBA00047188"/>
    </source>
</evidence>
<dbReference type="SMART" id="SM00347">
    <property type="entry name" value="HTH_MARR"/>
    <property type="match status" value="1"/>
</dbReference>
<dbReference type="PANTHER" id="PTHR42756">
    <property type="entry name" value="TRANSCRIPTIONAL REGULATOR, MARR"/>
    <property type="match status" value="1"/>
</dbReference>
<dbReference type="InterPro" id="IPR000835">
    <property type="entry name" value="HTH_MarR-typ"/>
</dbReference>
<dbReference type="OrthoDB" id="9806864at2"/>
<dbReference type="PANTHER" id="PTHR42756:SF1">
    <property type="entry name" value="TRANSCRIPTIONAL REPRESSOR OF EMRAB OPERON"/>
    <property type="match status" value="1"/>
</dbReference>
<evidence type="ECO:0000256" key="5">
    <source>
        <dbReference type="ARBA" id="ARBA00046337"/>
    </source>
</evidence>
<dbReference type="Pfam" id="PF22381">
    <property type="entry name" value="Staph_reg_Sar_Rot"/>
    <property type="match status" value="1"/>
</dbReference>
<dbReference type="GO" id="GO:0005737">
    <property type="term" value="C:cytoplasm"/>
    <property type="evidence" value="ECO:0007669"/>
    <property type="project" value="UniProtKB-SubCell"/>
</dbReference>
<evidence type="ECO:0000256" key="2">
    <source>
        <dbReference type="ARBA" id="ARBA00023015"/>
    </source>
</evidence>
<comment type="subcellular location">
    <subcellularLocation>
        <location evidence="1">Cytoplasm</location>
    </subcellularLocation>
</comment>
<dbReference type="Gene3D" id="1.10.10.10">
    <property type="entry name" value="Winged helix-like DNA-binding domain superfamily/Winged helix DNA-binding domain"/>
    <property type="match status" value="1"/>
</dbReference>
<proteinExistence type="inferred from homology"/>
<keyword evidence="2" id="KW-0805">Transcription regulation</keyword>
<dbReference type="GO" id="GO:0003700">
    <property type="term" value="F:DNA-binding transcription factor activity"/>
    <property type="evidence" value="ECO:0007669"/>
    <property type="project" value="InterPro"/>
</dbReference>
<dbReference type="InterPro" id="IPR036388">
    <property type="entry name" value="WH-like_DNA-bd_sf"/>
</dbReference>
<dbReference type="InterPro" id="IPR036390">
    <property type="entry name" value="WH_DNA-bd_sf"/>
</dbReference>
<dbReference type="EMBL" id="SCWD01000001">
    <property type="protein sequence ID" value="TDM03623.1"/>
    <property type="molecule type" value="Genomic_DNA"/>
</dbReference>
<comment type="similarity">
    <text evidence="5">Belongs to the SarZ family.</text>
</comment>
<dbReference type="Proteomes" id="UP000295280">
    <property type="component" value="Unassembled WGS sequence"/>
</dbReference>
<evidence type="ECO:0000256" key="3">
    <source>
        <dbReference type="ARBA" id="ARBA00023125"/>
    </source>
</evidence>
<evidence type="ECO:0000256" key="4">
    <source>
        <dbReference type="ARBA" id="ARBA00023163"/>
    </source>
</evidence>
<keyword evidence="4" id="KW-0804">Transcription</keyword>
<gene>
    <name evidence="9" type="ORF">ERX40_00185</name>
</gene>
<organism evidence="9 10">
    <name type="scientific">Macrococcus carouselicus</name>
    <dbReference type="NCBI Taxonomy" id="69969"/>
    <lineage>
        <taxon>Bacteria</taxon>
        <taxon>Bacillati</taxon>
        <taxon>Bacillota</taxon>
        <taxon>Bacilli</taxon>
        <taxon>Bacillales</taxon>
        <taxon>Staphylococcaceae</taxon>
        <taxon>Macrococcus</taxon>
    </lineage>
</organism>
<accession>A0A9Q8FQ49</accession>
<dbReference type="AlphaFoldDB" id="A0A9Q8FQ49"/>
<evidence type="ECO:0000259" key="8">
    <source>
        <dbReference type="PROSITE" id="PS50995"/>
    </source>
</evidence>
<evidence type="ECO:0000256" key="1">
    <source>
        <dbReference type="ARBA" id="ARBA00004496"/>
    </source>
</evidence>
<keyword evidence="10" id="KW-1185">Reference proteome</keyword>
<feature type="domain" description="HTH marR-type" evidence="8">
    <location>
        <begin position="1"/>
        <end position="135"/>
    </location>
</feature>
<comment type="caution">
    <text evidence="9">The sequence shown here is derived from an EMBL/GenBank/DDBJ whole genome shotgun (WGS) entry which is preliminary data.</text>
</comment>
<reference evidence="9 10" key="1">
    <citation type="submission" date="2019-01" db="EMBL/GenBank/DDBJ databases">
        <title>Draft genome sequences of the type strains of six Macrococcus species.</title>
        <authorList>
            <person name="Mazhar S."/>
            <person name="Altermann E."/>
            <person name="Hill C."/>
            <person name="Mcauliffe O."/>
        </authorList>
    </citation>
    <scope>NUCLEOTIDE SEQUENCE [LARGE SCALE GENOMIC DNA]</scope>
    <source>
        <strain evidence="9 10">ATCC 51828</strain>
    </source>
</reference>
<evidence type="ECO:0000256" key="7">
    <source>
        <dbReference type="ARBA" id="ARBA00047207"/>
    </source>
</evidence>
<dbReference type="RefSeq" id="WP_133416487.1">
    <property type="nucleotide sequence ID" value="NZ_SCWD01000001.1"/>
</dbReference>
<sequence length="139" mass="16407">MKMLRTTNYQLYHAQREVIRHYNRTLLHLYNISYQQYLVLMVLNEADHMPVLKLGERLAFQSGTITPIIKKMEAAGLVKRNRKAEDERIVLVSMADKGLALIKEIQHIPEKMLSNTALTMEEYRRLMFLTHKITHNLEE</sequence>
<dbReference type="PROSITE" id="PS50995">
    <property type="entry name" value="HTH_MARR_2"/>
    <property type="match status" value="1"/>
</dbReference>
<dbReference type="SUPFAM" id="SSF46785">
    <property type="entry name" value="Winged helix' DNA-binding domain"/>
    <property type="match status" value="1"/>
</dbReference>
<dbReference type="GO" id="GO:0003677">
    <property type="term" value="F:DNA binding"/>
    <property type="evidence" value="ECO:0007669"/>
    <property type="project" value="UniProtKB-KW"/>
</dbReference>